<feature type="coiled-coil region" evidence="5">
    <location>
        <begin position="65"/>
        <end position="99"/>
    </location>
</feature>
<evidence type="ECO:0000256" key="3">
    <source>
        <dbReference type="ARBA" id="ARBA00022960"/>
    </source>
</evidence>
<dbReference type="GO" id="GO:0005886">
    <property type="term" value="C:plasma membrane"/>
    <property type="evidence" value="ECO:0007669"/>
    <property type="project" value="TreeGrafter"/>
</dbReference>
<evidence type="ECO:0000256" key="4">
    <source>
        <dbReference type="ARBA" id="ARBA00032089"/>
    </source>
</evidence>
<dbReference type="Gene3D" id="2.40.10.350">
    <property type="entry name" value="Rod shape-determining protein MreC, domain 2"/>
    <property type="match status" value="1"/>
</dbReference>
<evidence type="ECO:0000313" key="9">
    <source>
        <dbReference type="Proteomes" id="UP000176902"/>
    </source>
</evidence>
<evidence type="ECO:0000259" key="7">
    <source>
        <dbReference type="Pfam" id="PF04085"/>
    </source>
</evidence>
<dbReference type="EMBL" id="MFCV01000019">
    <property type="protein sequence ID" value="OGE32917.1"/>
    <property type="molecule type" value="Genomic_DNA"/>
</dbReference>
<dbReference type="AlphaFoldDB" id="A0A1F5JWE5"/>
<feature type="transmembrane region" description="Helical" evidence="6">
    <location>
        <begin position="12"/>
        <end position="33"/>
    </location>
</feature>
<dbReference type="STRING" id="1797768.A3C59_01795"/>
<organism evidence="8 9">
    <name type="scientific">Candidatus Daviesbacteria bacterium RIFCSPHIGHO2_02_FULL_36_13</name>
    <dbReference type="NCBI Taxonomy" id="1797768"/>
    <lineage>
        <taxon>Bacteria</taxon>
        <taxon>Candidatus Daviesiibacteriota</taxon>
    </lineage>
</organism>
<evidence type="ECO:0000256" key="1">
    <source>
        <dbReference type="ARBA" id="ARBA00009369"/>
    </source>
</evidence>
<keyword evidence="6" id="KW-1133">Transmembrane helix</keyword>
<feature type="domain" description="Rod shape-determining protein MreC beta-barrel core" evidence="7">
    <location>
        <begin position="121"/>
        <end position="260"/>
    </location>
</feature>
<dbReference type="InterPro" id="IPR042177">
    <property type="entry name" value="Cell/Rod_1"/>
</dbReference>
<keyword evidence="6" id="KW-0472">Membrane</keyword>
<keyword evidence="5" id="KW-0175">Coiled coil</keyword>
<evidence type="ECO:0000256" key="2">
    <source>
        <dbReference type="ARBA" id="ARBA00013855"/>
    </source>
</evidence>
<reference evidence="8 9" key="1">
    <citation type="journal article" date="2016" name="Nat. Commun.">
        <title>Thousands of microbial genomes shed light on interconnected biogeochemical processes in an aquifer system.</title>
        <authorList>
            <person name="Anantharaman K."/>
            <person name="Brown C.T."/>
            <person name="Hug L.A."/>
            <person name="Sharon I."/>
            <person name="Castelle C.J."/>
            <person name="Probst A.J."/>
            <person name="Thomas B.C."/>
            <person name="Singh A."/>
            <person name="Wilkins M.J."/>
            <person name="Karaoz U."/>
            <person name="Brodie E.L."/>
            <person name="Williams K.H."/>
            <person name="Hubbard S.S."/>
            <person name="Banfield J.F."/>
        </authorList>
    </citation>
    <scope>NUCLEOTIDE SEQUENCE [LARGE SCALE GENOMIC DNA]</scope>
</reference>
<protein>
    <recommendedName>
        <fullName evidence="2">Cell shape-determining protein MreC</fullName>
    </recommendedName>
    <alternativeName>
        <fullName evidence="4">Cell shape protein MreC</fullName>
    </alternativeName>
</protein>
<dbReference type="Proteomes" id="UP000176902">
    <property type="component" value="Unassembled WGS sequence"/>
</dbReference>
<evidence type="ECO:0000313" key="8">
    <source>
        <dbReference type="EMBL" id="OGE32917.1"/>
    </source>
</evidence>
<evidence type="ECO:0000256" key="6">
    <source>
        <dbReference type="SAM" id="Phobius"/>
    </source>
</evidence>
<dbReference type="Gene3D" id="2.40.10.340">
    <property type="entry name" value="Rod shape-determining protein MreC, domain 1"/>
    <property type="match status" value="1"/>
</dbReference>
<gene>
    <name evidence="8" type="ORF">A3C59_01795</name>
</gene>
<evidence type="ECO:0000256" key="5">
    <source>
        <dbReference type="SAM" id="Coils"/>
    </source>
</evidence>
<accession>A0A1F5JWE5</accession>
<comment type="similarity">
    <text evidence="1">Belongs to the MreC family.</text>
</comment>
<comment type="caution">
    <text evidence="8">The sequence shown here is derived from an EMBL/GenBank/DDBJ whole genome shotgun (WGS) entry which is preliminary data.</text>
</comment>
<dbReference type="PANTHER" id="PTHR34138">
    <property type="entry name" value="CELL SHAPE-DETERMINING PROTEIN MREC"/>
    <property type="match status" value="1"/>
</dbReference>
<sequence length="263" mass="29438">MSKSIPDFRLSIVLILISFLIFWLDSIHFLSFLQKGASFITNPISFGLYQTNKDISKQFEYVFQARVASLENNALKEQLASLLSENAKIRKELNETKSVISQSMFLDPSTYNLVPARPIGLKRYLKIDKGSESGLELGLAVVFNDNYLGKIVNLSERSANIQLLSDPDSKVAAFSQGLESRGKGVLIGQFGSEMLLDKILHEEKINIGDLVYSEGTEGFLPRGLILGKVTEVLNRENEVFKQAKVAPNFDIRDLELVFVILED</sequence>
<dbReference type="Pfam" id="PF04085">
    <property type="entry name" value="MreC"/>
    <property type="match status" value="1"/>
</dbReference>
<keyword evidence="6" id="KW-0812">Transmembrane</keyword>
<dbReference type="InterPro" id="IPR055342">
    <property type="entry name" value="MreC_beta-barrel_core"/>
</dbReference>
<proteinExistence type="inferred from homology"/>
<name>A0A1F5JWE5_9BACT</name>
<dbReference type="InterPro" id="IPR007221">
    <property type="entry name" value="MreC"/>
</dbReference>
<keyword evidence="3" id="KW-0133">Cell shape</keyword>
<dbReference type="PANTHER" id="PTHR34138:SF1">
    <property type="entry name" value="CELL SHAPE-DETERMINING PROTEIN MREC"/>
    <property type="match status" value="1"/>
</dbReference>
<dbReference type="GO" id="GO:0008360">
    <property type="term" value="P:regulation of cell shape"/>
    <property type="evidence" value="ECO:0007669"/>
    <property type="project" value="UniProtKB-KW"/>
</dbReference>
<dbReference type="InterPro" id="IPR042175">
    <property type="entry name" value="Cell/Rod_MreC_2"/>
</dbReference>